<protein>
    <recommendedName>
        <fullName evidence="10">Major Facilitator Superfamily protein</fullName>
    </recommendedName>
</protein>
<evidence type="ECO:0000256" key="7">
    <source>
        <dbReference type="SAM" id="Phobius"/>
    </source>
</evidence>
<name>A0A1G9ZSH9_9ACTN</name>
<organism evidence="8 9">
    <name type="scientific">Streptomyces wuyuanensis</name>
    <dbReference type="NCBI Taxonomy" id="1196353"/>
    <lineage>
        <taxon>Bacteria</taxon>
        <taxon>Bacillati</taxon>
        <taxon>Actinomycetota</taxon>
        <taxon>Actinomycetes</taxon>
        <taxon>Kitasatosporales</taxon>
        <taxon>Streptomycetaceae</taxon>
        <taxon>Streptomyces</taxon>
    </lineage>
</organism>
<keyword evidence="5 7" id="KW-0472">Membrane</keyword>
<dbReference type="GO" id="GO:0016020">
    <property type="term" value="C:membrane"/>
    <property type="evidence" value="ECO:0007669"/>
    <property type="project" value="UniProtKB-SubCell"/>
</dbReference>
<dbReference type="STRING" id="1196353.SAMN05444921_12288"/>
<keyword evidence="2" id="KW-0813">Transport</keyword>
<dbReference type="PANTHER" id="PTHR42718:SF9">
    <property type="entry name" value="MAJOR FACILITATOR SUPERFAMILY MULTIDRUG TRANSPORTER MFSC"/>
    <property type="match status" value="1"/>
</dbReference>
<dbReference type="RefSeq" id="WP_093659752.1">
    <property type="nucleotide sequence ID" value="NZ_FNHI01000022.1"/>
</dbReference>
<accession>A0A1G9ZSH9</accession>
<keyword evidence="4 7" id="KW-1133">Transmembrane helix</keyword>
<sequence>MPPATTGVRFDSRGIAALSLGLTGVLVGLAQGSAWGWTSPLTLGFLLGGVASLVSFVVSQKSATDPVIDLELLASRRAWPLLITTICTPPP</sequence>
<evidence type="ECO:0000256" key="4">
    <source>
        <dbReference type="ARBA" id="ARBA00022989"/>
    </source>
</evidence>
<evidence type="ECO:0000313" key="9">
    <source>
        <dbReference type="Proteomes" id="UP000199063"/>
    </source>
</evidence>
<dbReference type="OrthoDB" id="3717319at2"/>
<dbReference type="GO" id="GO:0046677">
    <property type="term" value="P:response to antibiotic"/>
    <property type="evidence" value="ECO:0007669"/>
    <property type="project" value="UniProtKB-KW"/>
</dbReference>
<comment type="subcellular location">
    <subcellularLocation>
        <location evidence="1">Membrane</location>
        <topology evidence="1">Multi-pass membrane protein</topology>
    </subcellularLocation>
</comment>
<keyword evidence="9" id="KW-1185">Reference proteome</keyword>
<gene>
    <name evidence="8" type="ORF">SAMN05444921_12288</name>
</gene>
<evidence type="ECO:0000256" key="3">
    <source>
        <dbReference type="ARBA" id="ARBA00022692"/>
    </source>
</evidence>
<dbReference type="AlphaFoldDB" id="A0A1G9ZSH9"/>
<evidence type="ECO:0000313" key="8">
    <source>
        <dbReference type="EMBL" id="SDN24170.1"/>
    </source>
</evidence>
<evidence type="ECO:0000256" key="2">
    <source>
        <dbReference type="ARBA" id="ARBA00022448"/>
    </source>
</evidence>
<dbReference type="EMBL" id="FNHI01000022">
    <property type="protein sequence ID" value="SDN24170.1"/>
    <property type="molecule type" value="Genomic_DNA"/>
</dbReference>
<evidence type="ECO:0000256" key="5">
    <source>
        <dbReference type="ARBA" id="ARBA00023136"/>
    </source>
</evidence>
<evidence type="ECO:0000256" key="1">
    <source>
        <dbReference type="ARBA" id="ARBA00004141"/>
    </source>
</evidence>
<dbReference type="GeneID" id="40832861"/>
<evidence type="ECO:0008006" key="10">
    <source>
        <dbReference type="Google" id="ProtNLM"/>
    </source>
</evidence>
<feature type="transmembrane region" description="Helical" evidence="7">
    <location>
        <begin position="40"/>
        <end position="58"/>
    </location>
</feature>
<dbReference type="Proteomes" id="UP000199063">
    <property type="component" value="Unassembled WGS sequence"/>
</dbReference>
<keyword evidence="6" id="KW-0046">Antibiotic resistance</keyword>
<proteinExistence type="predicted"/>
<keyword evidence="3 7" id="KW-0812">Transmembrane</keyword>
<reference evidence="9" key="1">
    <citation type="submission" date="2016-10" db="EMBL/GenBank/DDBJ databases">
        <authorList>
            <person name="Varghese N."/>
            <person name="Submissions S."/>
        </authorList>
    </citation>
    <scope>NUCLEOTIDE SEQUENCE [LARGE SCALE GENOMIC DNA]</scope>
    <source>
        <strain evidence="9">CGMCC 4.7042</strain>
    </source>
</reference>
<dbReference type="PANTHER" id="PTHR42718">
    <property type="entry name" value="MAJOR FACILITATOR SUPERFAMILY MULTIDRUG TRANSPORTER MFSC"/>
    <property type="match status" value="1"/>
</dbReference>
<evidence type="ECO:0000256" key="6">
    <source>
        <dbReference type="ARBA" id="ARBA00023251"/>
    </source>
</evidence>